<dbReference type="VEuPathDB" id="FungiDB:UREG_01933"/>
<dbReference type="AlphaFoldDB" id="C4JJX6"/>
<feature type="compositionally biased region" description="Low complexity" evidence="1">
    <location>
        <begin position="133"/>
        <end position="194"/>
    </location>
</feature>
<dbReference type="RefSeq" id="XP_002542417.1">
    <property type="nucleotide sequence ID" value="XM_002542371.1"/>
</dbReference>
<keyword evidence="2" id="KW-0472">Membrane</keyword>
<dbReference type="GeneID" id="8441695"/>
<feature type="compositionally biased region" description="Polar residues" evidence="1">
    <location>
        <begin position="195"/>
        <end position="221"/>
    </location>
</feature>
<name>C4JJX6_UNCRE</name>
<proteinExistence type="predicted"/>
<dbReference type="KEGG" id="ure:UREG_01933"/>
<keyword evidence="2" id="KW-1133">Transmembrane helix</keyword>
<keyword evidence="4" id="KW-1185">Reference proteome</keyword>
<dbReference type="Proteomes" id="UP000002058">
    <property type="component" value="Unassembled WGS sequence"/>
</dbReference>
<gene>
    <name evidence="3" type="ORF">UREG_01933</name>
</gene>
<evidence type="ECO:0008006" key="5">
    <source>
        <dbReference type="Google" id="ProtNLM"/>
    </source>
</evidence>
<dbReference type="EMBL" id="CH476615">
    <property type="protein sequence ID" value="EEP77084.1"/>
    <property type="molecule type" value="Genomic_DNA"/>
</dbReference>
<feature type="transmembrane region" description="Helical" evidence="2">
    <location>
        <begin position="227"/>
        <end position="250"/>
    </location>
</feature>
<reference evidence="4" key="1">
    <citation type="journal article" date="2009" name="Genome Res.">
        <title>Comparative genomic analyses of the human fungal pathogens Coccidioides and their relatives.</title>
        <authorList>
            <person name="Sharpton T.J."/>
            <person name="Stajich J.E."/>
            <person name="Rounsley S.D."/>
            <person name="Gardner M.J."/>
            <person name="Wortman J.R."/>
            <person name="Jordar V.S."/>
            <person name="Maiti R."/>
            <person name="Kodira C.D."/>
            <person name="Neafsey D.E."/>
            <person name="Zeng Q."/>
            <person name="Hung C.-Y."/>
            <person name="McMahan C."/>
            <person name="Muszewska A."/>
            <person name="Grynberg M."/>
            <person name="Mandel M.A."/>
            <person name="Kellner E.M."/>
            <person name="Barker B.M."/>
            <person name="Galgiani J.N."/>
            <person name="Orbach M.J."/>
            <person name="Kirkland T.N."/>
            <person name="Cole G.T."/>
            <person name="Henn M.R."/>
            <person name="Birren B.W."/>
            <person name="Taylor J.W."/>
        </authorList>
    </citation>
    <scope>NUCLEOTIDE SEQUENCE [LARGE SCALE GENOMIC DNA]</scope>
    <source>
        <strain evidence="4">UAMH 1704</strain>
    </source>
</reference>
<evidence type="ECO:0000256" key="1">
    <source>
        <dbReference type="SAM" id="MobiDB-lite"/>
    </source>
</evidence>
<sequence length="377" mass="39735">MADLFNALDTRWFFSRNRDDDEDGPGIMTKNGCPEGSDEVQCCVFRDCTVPEGRGLCKGIKHTKCSGGQFFSGTDQSRPCPGSDDNQCCVKDKDISSPAPSPAETSEDRQTTVTETSSLSLTTPSPPPPSSDPPTLISSSSSDFSISPTITTTSSLTTSLSTTPTSVNSPSPSPSSSASSSISSSASPPASPSSRPQTISLTSSPPSESTVDSAPSNSNAELSRGQIGGIAAGSVTATIAIVFLLLYLLMYRARSRYNEKLARENAFYRNMMPPELPDSSGGTSRFVSNPYAIGSATAFGAKLRPADVGMGIQTIPENDTEFPGGAVISAPITTSRNSRRYELESGPAYRTYRSRPAVLAAELDGSPIEIVEEKQFV</sequence>
<dbReference type="InParanoid" id="C4JJX6"/>
<accession>C4JJX6</accession>
<evidence type="ECO:0000256" key="2">
    <source>
        <dbReference type="SAM" id="Phobius"/>
    </source>
</evidence>
<feature type="compositionally biased region" description="Low complexity" evidence="1">
    <location>
        <begin position="111"/>
        <end position="123"/>
    </location>
</feature>
<dbReference type="HOGENOM" id="CLU_067598_0_0_1"/>
<organism evidence="3 4">
    <name type="scientific">Uncinocarpus reesii (strain UAMH 1704)</name>
    <dbReference type="NCBI Taxonomy" id="336963"/>
    <lineage>
        <taxon>Eukaryota</taxon>
        <taxon>Fungi</taxon>
        <taxon>Dikarya</taxon>
        <taxon>Ascomycota</taxon>
        <taxon>Pezizomycotina</taxon>
        <taxon>Eurotiomycetes</taxon>
        <taxon>Eurotiomycetidae</taxon>
        <taxon>Onygenales</taxon>
        <taxon>Onygenaceae</taxon>
        <taxon>Uncinocarpus</taxon>
    </lineage>
</organism>
<feature type="region of interest" description="Disordered" evidence="1">
    <location>
        <begin position="91"/>
        <end position="221"/>
    </location>
</feature>
<dbReference type="OMA" id="CLIRECT"/>
<evidence type="ECO:0000313" key="3">
    <source>
        <dbReference type="EMBL" id="EEP77084.1"/>
    </source>
</evidence>
<evidence type="ECO:0000313" key="4">
    <source>
        <dbReference type="Proteomes" id="UP000002058"/>
    </source>
</evidence>
<dbReference type="OrthoDB" id="4173674at2759"/>
<keyword evidence="2" id="KW-0812">Transmembrane</keyword>
<protein>
    <recommendedName>
        <fullName evidence="5">Mid2 domain-containing protein</fullName>
    </recommendedName>
</protein>